<proteinExistence type="predicted"/>
<keyword evidence="1 5" id="KW-0489">Methyltransferase</keyword>
<dbReference type="InterPro" id="IPR001077">
    <property type="entry name" value="COMT_C"/>
</dbReference>
<evidence type="ECO:0000313" key="6">
    <source>
        <dbReference type="Proteomes" id="UP000250140"/>
    </source>
</evidence>
<name>A0A8E2JLM7_9PEZI</name>
<accession>A0A8E2JLM7</accession>
<dbReference type="InterPro" id="IPR016461">
    <property type="entry name" value="COMT-like"/>
</dbReference>
<keyword evidence="3" id="KW-0949">S-adenosyl-L-methionine</keyword>
<dbReference type="Proteomes" id="UP000250140">
    <property type="component" value="Unassembled WGS sequence"/>
</dbReference>
<feature type="domain" description="O-methyltransferase C-terminal" evidence="4">
    <location>
        <begin position="261"/>
        <end position="410"/>
    </location>
</feature>
<keyword evidence="2 5" id="KW-0808">Transferase</keyword>
<evidence type="ECO:0000256" key="1">
    <source>
        <dbReference type="ARBA" id="ARBA00022603"/>
    </source>
</evidence>
<keyword evidence="6" id="KW-1185">Reference proteome</keyword>
<sequence>MFSPNDNLADLAAEISSNTAIITSYLEKNKLPQPTFAVNSPRSLPEAPEVQAARMALIEAATKIHHLAVGADEYIWSQALTLKHDQSVIDTLNQYNVWDAVPLEGTTTYAAISAKTGLAEHALIRIMRHAMTTGIFTEAAPGSGQIMHTAASSMPARFAIQKAWIGHNLEEVAAGAIYQSKALRMYANSQEPGEVAMALALKDGWAADKTFFEWAGESEREGEAKGWRVRRFGQAMESAANLGATKIEHIHAGFNWDSLGEATVVDIGGSVGHASIELAKKHPHLRFIVQDFAELEPQHNALVPSTVRSRISFQPHSFFTPQPVANADVYFLKHILHDWSDKYALKILRNIIPALKPGARVIVMDGVLPPPGTAPLNVERLLTSVDLQMMLGFNSKERMAGDWIKLFKEADPRFEVKGIVQPPGSAAALIEVVWKRDT</sequence>
<gene>
    <name evidence="5" type="ORF">AOQ84DRAFT_393503</name>
</gene>
<dbReference type="Pfam" id="PF00891">
    <property type="entry name" value="Methyltransf_2"/>
    <property type="match status" value="1"/>
</dbReference>
<dbReference type="PANTHER" id="PTHR43712:SF5">
    <property type="entry name" value="O-METHYLTRANSFERASE ASQN-RELATED"/>
    <property type="match status" value="1"/>
</dbReference>
<dbReference type="OrthoDB" id="1606438at2759"/>
<dbReference type="AlphaFoldDB" id="A0A8E2JLM7"/>
<dbReference type="InterPro" id="IPR036390">
    <property type="entry name" value="WH_DNA-bd_sf"/>
</dbReference>
<dbReference type="Gene3D" id="1.10.10.10">
    <property type="entry name" value="Winged helix-like DNA-binding domain superfamily/Winged helix DNA-binding domain"/>
    <property type="match status" value="1"/>
</dbReference>
<dbReference type="SUPFAM" id="SSF53335">
    <property type="entry name" value="S-adenosyl-L-methionine-dependent methyltransferases"/>
    <property type="match status" value="1"/>
</dbReference>
<dbReference type="GO" id="GO:0032259">
    <property type="term" value="P:methylation"/>
    <property type="evidence" value="ECO:0007669"/>
    <property type="project" value="UniProtKB-KW"/>
</dbReference>
<evidence type="ECO:0000259" key="4">
    <source>
        <dbReference type="Pfam" id="PF00891"/>
    </source>
</evidence>
<protein>
    <submittedName>
        <fullName evidence="5">O-methyltransferase</fullName>
    </submittedName>
</protein>
<evidence type="ECO:0000313" key="5">
    <source>
        <dbReference type="EMBL" id="OCL01683.1"/>
    </source>
</evidence>
<dbReference type="Gene3D" id="3.40.50.150">
    <property type="entry name" value="Vaccinia Virus protein VP39"/>
    <property type="match status" value="1"/>
</dbReference>
<dbReference type="EMBL" id="KV751092">
    <property type="protein sequence ID" value="OCL01683.1"/>
    <property type="molecule type" value="Genomic_DNA"/>
</dbReference>
<evidence type="ECO:0000256" key="2">
    <source>
        <dbReference type="ARBA" id="ARBA00022679"/>
    </source>
</evidence>
<evidence type="ECO:0000256" key="3">
    <source>
        <dbReference type="ARBA" id="ARBA00022691"/>
    </source>
</evidence>
<reference evidence="5 6" key="1">
    <citation type="journal article" date="2016" name="Nat. Commun.">
        <title>Ectomycorrhizal ecology is imprinted in the genome of the dominant symbiotic fungus Cenococcum geophilum.</title>
        <authorList>
            <consortium name="DOE Joint Genome Institute"/>
            <person name="Peter M."/>
            <person name="Kohler A."/>
            <person name="Ohm R.A."/>
            <person name="Kuo A."/>
            <person name="Krutzmann J."/>
            <person name="Morin E."/>
            <person name="Arend M."/>
            <person name="Barry K.W."/>
            <person name="Binder M."/>
            <person name="Choi C."/>
            <person name="Clum A."/>
            <person name="Copeland A."/>
            <person name="Grisel N."/>
            <person name="Haridas S."/>
            <person name="Kipfer T."/>
            <person name="LaButti K."/>
            <person name="Lindquist E."/>
            <person name="Lipzen A."/>
            <person name="Maire R."/>
            <person name="Meier B."/>
            <person name="Mihaltcheva S."/>
            <person name="Molinier V."/>
            <person name="Murat C."/>
            <person name="Poggeler S."/>
            <person name="Quandt C.A."/>
            <person name="Sperisen C."/>
            <person name="Tritt A."/>
            <person name="Tisserant E."/>
            <person name="Crous P.W."/>
            <person name="Henrissat B."/>
            <person name="Nehls U."/>
            <person name="Egli S."/>
            <person name="Spatafora J.W."/>
            <person name="Grigoriev I.V."/>
            <person name="Martin F.M."/>
        </authorList>
    </citation>
    <scope>NUCLEOTIDE SEQUENCE [LARGE SCALE GENOMIC DNA]</scope>
    <source>
        <strain evidence="5 6">CBS 207.34</strain>
    </source>
</reference>
<dbReference type="InterPro" id="IPR029063">
    <property type="entry name" value="SAM-dependent_MTases_sf"/>
</dbReference>
<dbReference type="GO" id="GO:0008171">
    <property type="term" value="F:O-methyltransferase activity"/>
    <property type="evidence" value="ECO:0007669"/>
    <property type="project" value="InterPro"/>
</dbReference>
<organism evidence="5 6">
    <name type="scientific">Glonium stellatum</name>
    <dbReference type="NCBI Taxonomy" id="574774"/>
    <lineage>
        <taxon>Eukaryota</taxon>
        <taxon>Fungi</taxon>
        <taxon>Dikarya</taxon>
        <taxon>Ascomycota</taxon>
        <taxon>Pezizomycotina</taxon>
        <taxon>Dothideomycetes</taxon>
        <taxon>Pleosporomycetidae</taxon>
        <taxon>Gloniales</taxon>
        <taxon>Gloniaceae</taxon>
        <taxon>Glonium</taxon>
    </lineage>
</organism>
<dbReference type="PROSITE" id="PS51683">
    <property type="entry name" value="SAM_OMT_II"/>
    <property type="match status" value="1"/>
</dbReference>
<dbReference type="SUPFAM" id="SSF46785">
    <property type="entry name" value="Winged helix' DNA-binding domain"/>
    <property type="match status" value="1"/>
</dbReference>
<dbReference type="PANTHER" id="PTHR43712">
    <property type="entry name" value="PUTATIVE (AFU_ORTHOLOGUE AFUA_4G14580)-RELATED"/>
    <property type="match status" value="1"/>
</dbReference>
<dbReference type="InterPro" id="IPR036388">
    <property type="entry name" value="WH-like_DNA-bd_sf"/>
</dbReference>